<proteinExistence type="predicted"/>
<dbReference type="EMBL" id="KN880609">
    <property type="protein sequence ID" value="KIY64998.1"/>
    <property type="molecule type" value="Genomic_DNA"/>
</dbReference>
<dbReference type="InterPro" id="IPR050180">
    <property type="entry name" value="RNR_Ribonuclease"/>
</dbReference>
<dbReference type="GO" id="GO:0000932">
    <property type="term" value="C:P-body"/>
    <property type="evidence" value="ECO:0007669"/>
    <property type="project" value="TreeGrafter"/>
</dbReference>
<dbReference type="STRING" id="1314674.A0A0D7B328"/>
<evidence type="ECO:0000313" key="3">
    <source>
        <dbReference type="Proteomes" id="UP000054007"/>
    </source>
</evidence>
<dbReference type="PANTHER" id="PTHR23355">
    <property type="entry name" value="RIBONUCLEASE"/>
    <property type="match status" value="1"/>
</dbReference>
<protein>
    <submittedName>
        <fullName evidence="2">RNB-domain-containing protein</fullName>
    </submittedName>
</protein>
<dbReference type="OrthoDB" id="2285229at2759"/>
<dbReference type="Proteomes" id="UP000054007">
    <property type="component" value="Unassembled WGS sequence"/>
</dbReference>
<name>A0A0D7B328_9AGAR</name>
<organism evidence="2 3">
    <name type="scientific">Cylindrobasidium torrendii FP15055 ss-10</name>
    <dbReference type="NCBI Taxonomy" id="1314674"/>
    <lineage>
        <taxon>Eukaryota</taxon>
        <taxon>Fungi</taxon>
        <taxon>Dikarya</taxon>
        <taxon>Basidiomycota</taxon>
        <taxon>Agaricomycotina</taxon>
        <taxon>Agaricomycetes</taxon>
        <taxon>Agaricomycetidae</taxon>
        <taxon>Agaricales</taxon>
        <taxon>Marasmiineae</taxon>
        <taxon>Physalacriaceae</taxon>
        <taxon>Cylindrobasidium</taxon>
    </lineage>
</organism>
<dbReference type="SMART" id="SM00955">
    <property type="entry name" value="RNB"/>
    <property type="match status" value="1"/>
</dbReference>
<dbReference type="GO" id="GO:0000175">
    <property type="term" value="F:3'-5'-RNA exonuclease activity"/>
    <property type="evidence" value="ECO:0007669"/>
    <property type="project" value="TreeGrafter"/>
</dbReference>
<dbReference type="SUPFAM" id="SSF50249">
    <property type="entry name" value="Nucleic acid-binding proteins"/>
    <property type="match status" value="1"/>
</dbReference>
<evidence type="ECO:0000259" key="1">
    <source>
        <dbReference type="SMART" id="SM00955"/>
    </source>
</evidence>
<reference evidence="2 3" key="1">
    <citation type="journal article" date="2015" name="Fungal Genet. Biol.">
        <title>Evolution of novel wood decay mechanisms in Agaricales revealed by the genome sequences of Fistulina hepatica and Cylindrobasidium torrendii.</title>
        <authorList>
            <person name="Floudas D."/>
            <person name="Held B.W."/>
            <person name="Riley R."/>
            <person name="Nagy L.G."/>
            <person name="Koehler G."/>
            <person name="Ransdell A.S."/>
            <person name="Younus H."/>
            <person name="Chow J."/>
            <person name="Chiniquy J."/>
            <person name="Lipzen A."/>
            <person name="Tritt A."/>
            <person name="Sun H."/>
            <person name="Haridas S."/>
            <person name="LaButti K."/>
            <person name="Ohm R.A."/>
            <person name="Kues U."/>
            <person name="Blanchette R.A."/>
            <person name="Grigoriev I.V."/>
            <person name="Minto R.E."/>
            <person name="Hibbett D.S."/>
        </authorList>
    </citation>
    <scope>NUCLEOTIDE SEQUENCE [LARGE SCALE GENOMIC DNA]</scope>
    <source>
        <strain evidence="2 3">FP15055 ss-10</strain>
    </source>
</reference>
<dbReference type="Pfam" id="PF00773">
    <property type="entry name" value="RNB"/>
    <property type="match status" value="1"/>
</dbReference>
<dbReference type="GO" id="GO:0006402">
    <property type="term" value="P:mRNA catabolic process"/>
    <property type="evidence" value="ECO:0007669"/>
    <property type="project" value="TreeGrafter"/>
</dbReference>
<keyword evidence="3" id="KW-1185">Reference proteome</keyword>
<dbReference type="GO" id="GO:0003723">
    <property type="term" value="F:RNA binding"/>
    <property type="evidence" value="ECO:0007669"/>
    <property type="project" value="InterPro"/>
</dbReference>
<dbReference type="AlphaFoldDB" id="A0A0D7B328"/>
<evidence type="ECO:0000313" key="2">
    <source>
        <dbReference type="EMBL" id="KIY64998.1"/>
    </source>
</evidence>
<dbReference type="InterPro" id="IPR012340">
    <property type="entry name" value="NA-bd_OB-fold"/>
</dbReference>
<feature type="domain" description="RNB" evidence="1">
    <location>
        <begin position="460"/>
        <end position="812"/>
    </location>
</feature>
<dbReference type="PANTHER" id="PTHR23355:SF65">
    <property type="entry name" value="EXORIBONUCLEASE CYT-4, PUTATIVE (AFU_ORTHOLOGUE AFUA_7G01550)-RELATED"/>
    <property type="match status" value="1"/>
</dbReference>
<gene>
    <name evidence="2" type="ORF">CYLTODRAFT_492674</name>
</gene>
<sequence length="942" mass="105794">MYALCVRQSRAPGDALRVASGSARRMGKFYAQPKGETSADKLEKVAEELIDRATIFDEVGGRKRGALIPEREKILANKIKWKAGRPPEMDGAVTVSDSPEAYIWNDAQNAYDIKPGDYVELGNIENPTGCVILGQITSARMVVYVSLTSRGEITNHTADYIRFSVPGFVSSDLAQRCGVARDDVPLSQQKARISVLRYLTTITPIIQSTYRDISARFRHTYELLCHPDPDVAAQTSIGHLTRMYKRKPGFTDLVAIHRWVAKNQDKFYPAKDYAVSQAVHIRSVNEHERLNKVAEWLHQSRSPIDPFVTKALRVMAENRKRRADTILDKAAMHSEGPHWNVTDMVIIKHLLDAVMAVGQDFWQPFLLTSSLLLKRLHPSLEQVEVSLVFDTLVDLGILPPWQDLSLTCEDHTPETLRMIQKNIDKGFSTATTTPAAVSNPSSQVLGSEDFYPTDPQASVRHDFGDLPVYLMDDSSATELDDAVSIEPVAGEPDSHWVHVHIADPGSVLHPSHKIAVEAERRQMTSYHPYRMSTMLPTELALNPALAGMSLNNREGPQRTLTFSAKVNSQGDIREVKVRSGLVNNILKVSYDTVDHLMNWQSPQLLYPFGGALPPDIMQGVTFSERNRKDMQMLWKVRTDVLARRFRDGSFTCAQEISDVKITDVPPNKEPVHLGGVSFTGSLDMRYAVKDIASLDVGSRQVVAEMMKIAGRVASMWAREQNLPMLRRTLPPPPVNAEDLQLLLSQRDEAGYVTRESSLMFLDYDVRSSYALEPIGHYQVGALEGEGYSRVTSPLRRYIDLFTHWQILKRLRGDQKPLYTPGNLATRAEVFASADRWGRRESGRERVHWQKLFLDKWSSDANKRVREKHGDPLEDMWAVPMAIPTRHSRMQSFSAPAHIPALGLRATIHGMKDMTSVNIGEAVRVHKLELLGGFHPSARVQLT</sequence>
<accession>A0A0D7B328</accession>
<dbReference type="InterPro" id="IPR001900">
    <property type="entry name" value="RNase_II/R"/>
</dbReference>